<accession>A0ABQ8KH93</accession>
<dbReference type="RefSeq" id="XP_047778941.1">
    <property type="nucleotide sequence ID" value="XM_047923779.1"/>
</dbReference>
<feature type="transmembrane region" description="Helical" evidence="2">
    <location>
        <begin position="82"/>
        <end position="106"/>
    </location>
</feature>
<dbReference type="EMBL" id="JADCUA010000010">
    <property type="protein sequence ID" value="KAH9836703.1"/>
    <property type="molecule type" value="Genomic_DNA"/>
</dbReference>
<feature type="compositionally biased region" description="Basic residues" evidence="1">
    <location>
        <begin position="335"/>
        <end position="347"/>
    </location>
</feature>
<feature type="transmembrane region" description="Helical" evidence="2">
    <location>
        <begin position="48"/>
        <end position="76"/>
    </location>
</feature>
<evidence type="ECO:0000313" key="3">
    <source>
        <dbReference type="EMBL" id="KAH9836703.1"/>
    </source>
</evidence>
<name>A0ABQ8KH93_9APHY</name>
<protein>
    <submittedName>
        <fullName evidence="3">Uncharacterized protein</fullName>
    </submittedName>
</protein>
<organism evidence="3 4">
    <name type="scientific">Rhodofomes roseus</name>
    <dbReference type="NCBI Taxonomy" id="34475"/>
    <lineage>
        <taxon>Eukaryota</taxon>
        <taxon>Fungi</taxon>
        <taxon>Dikarya</taxon>
        <taxon>Basidiomycota</taxon>
        <taxon>Agaricomycotina</taxon>
        <taxon>Agaricomycetes</taxon>
        <taxon>Polyporales</taxon>
        <taxon>Rhodofomes</taxon>
    </lineage>
</organism>
<comment type="caution">
    <text evidence="3">The sequence shown here is derived from an EMBL/GenBank/DDBJ whole genome shotgun (WGS) entry which is preliminary data.</text>
</comment>
<evidence type="ECO:0000256" key="1">
    <source>
        <dbReference type="SAM" id="MobiDB-lite"/>
    </source>
</evidence>
<evidence type="ECO:0000256" key="2">
    <source>
        <dbReference type="SAM" id="Phobius"/>
    </source>
</evidence>
<keyword evidence="2" id="KW-0812">Transmembrane</keyword>
<feature type="compositionally biased region" description="Basic and acidic residues" evidence="1">
    <location>
        <begin position="370"/>
        <end position="390"/>
    </location>
</feature>
<keyword evidence="2" id="KW-0472">Membrane</keyword>
<proteinExistence type="predicted"/>
<keyword evidence="2" id="KW-1133">Transmembrane helix</keyword>
<gene>
    <name evidence="3" type="ORF">C8Q71DRAFT_759300</name>
</gene>
<sequence>MCSLFRTSPVMTDDTLPVPQHQWRPLPKQAIRAVLGPSTAKTVAAQGWVWFTYSLALFLVPLAIVIPAASVCVTYVGPAEELLWLALVLPMVYLYVVSAIIIYAGLCFPATLHFERVLPAATRLIRRRSHVSNIRPDRFKKLVQSKPYTIFVHGTGTSAEQKTRSTALLVYGHSTVTDIWHALQTRRLIPASADSTCFLTSTKQLLSDRSAASETLRSIGLGPLSHLTLRVRVCGGSELGDDAVPTETVPGPSKRVSKPSRKVVDPDNIERGALPSGSSPATNKDGGKGLSRSKNNLIVIDDDSESELQLSSSKGKKRQVIESSDEGDGDDRSEKPRKKVRQVRRRDRSANNESDDDEDVNTEAQNADGTLRDLDHIRAPPRVDEDKLGKTADVNEFFDQPYDRISEKNTRTQRVRDCKGCR</sequence>
<dbReference type="Proteomes" id="UP000814176">
    <property type="component" value="Unassembled WGS sequence"/>
</dbReference>
<feature type="region of interest" description="Disordered" evidence="1">
    <location>
        <begin position="239"/>
        <end position="390"/>
    </location>
</feature>
<keyword evidence="4" id="KW-1185">Reference proteome</keyword>
<evidence type="ECO:0000313" key="4">
    <source>
        <dbReference type="Proteomes" id="UP000814176"/>
    </source>
</evidence>
<dbReference type="GeneID" id="72004511"/>
<reference evidence="3 4" key="1">
    <citation type="journal article" date="2021" name="Environ. Microbiol.">
        <title>Gene family expansions and transcriptome signatures uncover fungal adaptations to wood decay.</title>
        <authorList>
            <person name="Hage H."/>
            <person name="Miyauchi S."/>
            <person name="Viragh M."/>
            <person name="Drula E."/>
            <person name="Min B."/>
            <person name="Chaduli D."/>
            <person name="Navarro D."/>
            <person name="Favel A."/>
            <person name="Norest M."/>
            <person name="Lesage-Meessen L."/>
            <person name="Balint B."/>
            <person name="Merenyi Z."/>
            <person name="de Eugenio L."/>
            <person name="Morin E."/>
            <person name="Martinez A.T."/>
            <person name="Baldrian P."/>
            <person name="Stursova M."/>
            <person name="Martinez M.J."/>
            <person name="Novotny C."/>
            <person name="Magnuson J.K."/>
            <person name="Spatafora J.W."/>
            <person name="Maurice S."/>
            <person name="Pangilinan J."/>
            <person name="Andreopoulos W."/>
            <person name="LaButti K."/>
            <person name="Hundley H."/>
            <person name="Na H."/>
            <person name="Kuo A."/>
            <person name="Barry K."/>
            <person name="Lipzen A."/>
            <person name="Henrissat B."/>
            <person name="Riley R."/>
            <person name="Ahrendt S."/>
            <person name="Nagy L.G."/>
            <person name="Grigoriev I.V."/>
            <person name="Martin F."/>
            <person name="Rosso M.N."/>
        </authorList>
    </citation>
    <scope>NUCLEOTIDE SEQUENCE [LARGE SCALE GENOMIC DNA]</scope>
    <source>
        <strain evidence="3 4">CIRM-BRFM 1785</strain>
    </source>
</reference>